<accession>A0ABV1H4J6</accession>
<gene>
    <name evidence="3" type="ORF">WMO37_04255</name>
</gene>
<proteinExistence type="predicted"/>
<feature type="compositionally biased region" description="Acidic residues" evidence="2">
    <location>
        <begin position="191"/>
        <end position="213"/>
    </location>
</feature>
<evidence type="ECO:0000256" key="2">
    <source>
        <dbReference type="SAM" id="MobiDB-lite"/>
    </source>
</evidence>
<dbReference type="EMBL" id="JBBMFS010000002">
    <property type="protein sequence ID" value="MEQ2554231.1"/>
    <property type="molecule type" value="Genomic_DNA"/>
</dbReference>
<feature type="region of interest" description="Disordered" evidence="2">
    <location>
        <begin position="176"/>
        <end position="213"/>
    </location>
</feature>
<keyword evidence="4" id="KW-1185">Reference proteome</keyword>
<evidence type="ECO:0000313" key="4">
    <source>
        <dbReference type="Proteomes" id="UP001546774"/>
    </source>
</evidence>
<sequence>MSRIEQLISDIEAYIDNCKYQPFSNNKIIVDKDQLEDMLSELRLKTPDEIKKYQKILNNKDAIISDAKEQAESILNAAQIQTEELINEHEIMQRAYAQANQLIEQATAQAQRILDSATEDANNIRIGAVQYTDDMLGKLQYIIEHSIKDNKEKYTSLMTGLENVLTVVTNNRKELVVEDEEPQQETAEQAEAVEDDSEDVVYEENDDLLDDDI</sequence>
<dbReference type="Proteomes" id="UP001546774">
    <property type="component" value="Unassembled WGS sequence"/>
</dbReference>
<evidence type="ECO:0000313" key="3">
    <source>
        <dbReference type="EMBL" id="MEQ2554231.1"/>
    </source>
</evidence>
<name>A0ABV1H4J6_9FIRM</name>
<organism evidence="3 4">
    <name type="scientific">Lachnospira intestinalis</name>
    <dbReference type="NCBI Taxonomy" id="3133158"/>
    <lineage>
        <taxon>Bacteria</taxon>
        <taxon>Bacillati</taxon>
        <taxon>Bacillota</taxon>
        <taxon>Clostridia</taxon>
        <taxon>Lachnospirales</taxon>
        <taxon>Lachnospiraceae</taxon>
        <taxon>Lachnospira</taxon>
    </lineage>
</organism>
<protein>
    <submittedName>
        <fullName evidence="3">Vacuolar family H+-ATPase subunit H</fullName>
    </submittedName>
</protein>
<evidence type="ECO:0000256" key="1">
    <source>
        <dbReference type="SAM" id="Coils"/>
    </source>
</evidence>
<feature type="coiled-coil region" evidence="1">
    <location>
        <begin position="25"/>
        <end position="116"/>
    </location>
</feature>
<reference evidence="3" key="1">
    <citation type="submission" date="2024-03" db="EMBL/GenBank/DDBJ databases">
        <title>Human intestinal bacterial collection.</title>
        <authorList>
            <person name="Pauvert C."/>
            <person name="Hitch T.C.A."/>
            <person name="Clavel T."/>
        </authorList>
    </citation>
    <scope>NUCLEOTIDE SEQUENCE [LARGE SCALE GENOMIC DNA]</scope>
    <source>
        <strain evidence="3">CLA-AA-H89B</strain>
    </source>
</reference>
<comment type="caution">
    <text evidence="3">The sequence shown here is derived from an EMBL/GenBank/DDBJ whole genome shotgun (WGS) entry which is preliminary data.</text>
</comment>
<keyword evidence="1" id="KW-0175">Coiled coil</keyword>